<dbReference type="EMBL" id="MT145169">
    <property type="protein sequence ID" value="QJI04323.1"/>
    <property type="molecule type" value="Genomic_DNA"/>
</dbReference>
<accession>A0A6M3IWY3</accession>
<dbReference type="AlphaFoldDB" id="A0A6M3IWY3"/>
<evidence type="ECO:0000313" key="1">
    <source>
        <dbReference type="EMBL" id="QJA62020.1"/>
    </source>
</evidence>
<organism evidence="1">
    <name type="scientific">viral metagenome</name>
    <dbReference type="NCBI Taxonomy" id="1070528"/>
    <lineage>
        <taxon>unclassified sequences</taxon>
        <taxon>metagenomes</taxon>
        <taxon>organismal metagenomes</taxon>
    </lineage>
</organism>
<gene>
    <name evidence="1" type="ORF">MM415B00842_0041</name>
    <name evidence="2" type="ORF">TM448B07451_0007</name>
</gene>
<dbReference type="EMBL" id="MT141459">
    <property type="protein sequence ID" value="QJA62020.1"/>
    <property type="molecule type" value="Genomic_DNA"/>
</dbReference>
<reference evidence="1" key="1">
    <citation type="submission" date="2020-03" db="EMBL/GenBank/DDBJ databases">
        <title>The deep terrestrial virosphere.</title>
        <authorList>
            <person name="Holmfeldt K."/>
            <person name="Nilsson E."/>
            <person name="Simone D."/>
            <person name="Lopez-Fernandez M."/>
            <person name="Wu X."/>
            <person name="de Brujin I."/>
            <person name="Lundin D."/>
            <person name="Andersson A."/>
            <person name="Bertilsson S."/>
            <person name="Dopson M."/>
        </authorList>
    </citation>
    <scope>NUCLEOTIDE SEQUENCE</scope>
    <source>
        <strain evidence="1">MM415B00842</strain>
        <strain evidence="2">TM448B07451</strain>
    </source>
</reference>
<evidence type="ECO:0000313" key="2">
    <source>
        <dbReference type="EMBL" id="QJI04323.1"/>
    </source>
</evidence>
<protein>
    <submittedName>
        <fullName evidence="1">Uncharacterized protein</fullName>
    </submittedName>
</protein>
<proteinExistence type="predicted"/>
<name>A0A6M3IWY3_9ZZZZ</name>
<sequence>MNLTRPEKEYCLAGQESKESECASDNCLSYFDCKYRIRNQALNDMSAYQNQQMEGLEELITNSSLSKALGDKYIKNHKGAEFGVFVWDKAITDLATKIREIIC</sequence>